<evidence type="ECO:0000256" key="1">
    <source>
        <dbReference type="ARBA" id="ARBA00005015"/>
    </source>
</evidence>
<keyword evidence="5 13" id="KW-0028">Amino-acid biosynthesis</keyword>
<dbReference type="EC" id="2.7.1.39" evidence="3 13"/>
<evidence type="ECO:0000256" key="12">
    <source>
        <dbReference type="ARBA" id="ARBA00049954"/>
    </source>
</evidence>
<organism evidence="16">
    <name type="scientific">Tepidanaerobacter syntrophicus</name>
    <dbReference type="NCBI Taxonomy" id="224999"/>
    <lineage>
        <taxon>Bacteria</taxon>
        <taxon>Bacillati</taxon>
        <taxon>Bacillota</taxon>
        <taxon>Clostridia</taxon>
        <taxon>Thermosediminibacterales</taxon>
        <taxon>Tepidanaerobacteraceae</taxon>
        <taxon>Tepidanaerobacter</taxon>
    </lineage>
</organism>
<dbReference type="InterPro" id="IPR006204">
    <property type="entry name" value="GHMP_kinase_N_dom"/>
</dbReference>
<dbReference type="RefSeq" id="WP_059033759.1">
    <property type="nucleotide sequence ID" value="NZ_BSDN01000007.1"/>
</dbReference>
<dbReference type="InterPro" id="IPR006203">
    <property type="entry name" value="GHMP_knse_ATP-bd_CS"/>
</dbReference>
<dbReference type="OrthoDB" id="9769912at2"/>
<dbReference type="InterPro" id="IPR014721">
    <property type="entry name" value="Ribsml_uS5_D2-typ_fold_subgr"/>
</dbReference>
<dbReference type="STRING" id="224999.GCA_001485475_02070"/>
<evidence type="ECO:0000256" key="10">
    <source>
        <dbReference type="ARBA" id="ARBA00022840"/>
    </source>
</evidence>
<evidence type="ECO:0000259" key="15">
    <source>
        <dbReference type="Pfam" id="PF08544"/>
    </source>
</evidence>
<dbReference type="HAMAP" id="MF_00384">
    <property type="entry name" value="Homoser_kinase"/>
    <property type="match status" value="1"/>
</dbReference>
<evidence type="ECO:0000256" key="7">
    <source>
        <dbReference type="ARBA" id="ARBA00022697"/>
    </source>
</evidence>
<evidence type="ECO:0000313" key="16">
    <source>
        <dbReference type="EMBL" id="GAQ26032.1"/>
    </source>
</evidence>
<dbReference type="InterPro" id="IPR036554">
    <property type="entry name" value="GHMP_kinase_C_sf"/>
</dbReference>
<feature type="binding site" evidence="13">
    <location>
        <begin position="84"/>
        <end position="94"/>
    </location>
    <ligand>
        <name>ATP</name>
        <dbReference type="ChEBI" id="CHEBI:30616"/>
    </ligand>
</feature>
<evidence type="ECO:0000256" key="4">
    <source>
        <dbReference type="ARBA" id="ARBA00017858"/>
    </source>
</evidence>
<keyword evidence="8 13" id="KW-0547">Nucleotide-binding</keyword>
<dbReference type="GO" id="GO:0005737">
    <property type="term" value="C:cytoplasm"/>
    <property type="evidence" value="ECO:0007669"/>
    <property type="project" value="UniProtKB-SubCell"/>
</dbReference>
<keyword evidence="9 13" id="KW-0418">Kinase</keyword>
<dbReference type="Gene3D" id="3.30.70.890">
    <property type="entry name" value="GHMP kinase, C-terminal domain"/>
    <property type="match status" value="1"/>
</dbReference>
<dbReference type="InterPro" id="IPR013750">
    <property type="entry name" value="GHMP_kinase_C_dom"/>
</dbReference>
<evidence type="ECO:0000256" key="3">
    <source>
        <dbReference type="ARBA" id="ARBA00012078"/>
    </source>
</evidence>
<keyword evidence="7 13" id="KW-0791">Threonine biosynthesis</keyword>
<dbReference type="Proteomes" id="UP000062160">
    <property type="component" value="Unassembled WGS sequence"/>
</dbReference>
<dbReference type="SUPFAM" id="SSF54211">
    <property type="entry name" value="Ribosomal protein S5 domain 2-like"/>
    <property type="match status" value="1"/>
</dbReference>
<feature type="domain" description="GHMP kinase C-terminal" evidence="15">
    <location>
        <begin position="202"/>
        <end position="264"/>
    </location>
</feature>
<comment type="similarity">
    <text evidence="2 13">Belongs to the GHMP kinase family. Homoserine kinase subfamily.</text>
</comment>
<evidence type="ECO:0000256" key="6">
    <source>
        <dbReference type="ARBA" id="ARBA00022679"/>
    </source>
</evidence>
<dbReference type="PROSITE" id="PS00627">
    <property type="entry name" value="GHMP_KINASES_ATP"/>
    <property type="match status" value="1"/>
</dbReference>
<dbReference type="EMBL" id="DF977003">
    <property type="protein sequence ID" value="GAQ26032.1"/>
    <property type="molecule type" value="Genomic_DNA"/>
</dbReference>
<dbReference type="Pfam" id="PF08544">
    <property type="entry name" value="GHMP_kinases_C"/>
    <property type="match status" value="1"/>
</dbReference>
<keyword evidence="10 13" id="KW-0067">ATP-binding</keyword>
<dbReference type="NCBIfam" id="TIGR00191">
    <property type="entry name" value="thrB"/>
    <property type="match status" value="1"/>
</dbReference>
<dbReference type="GO" id="GO:0004413">
    <property type="term" value="F:homoserine kinase activity"/>
    <property type="evidence" value="ECO:0007669"/>
    <property type="project" value="UniProtKB-UniRule"/>
</dbReference>
<dbReference type="InterPro" id="IPR020568">
    <property type="entry name" value="Ribosomal_Su5_D2-typ_SF"/>
</dbReference>
<dbReference type="PRINTS" id="PR00958">
    <property type="entry name" value="HOMSERKINASE"/>
</dbReference>
<accession>A0A0U9HGP5</accession>
<evidence type="ECO:0000256" key="8">
    <source>
        <dbReference type="ARBA" id="ARBA00022741"/>
    </source>
</evidence>
<keyword evidence="13" id="KW-0963">Cytoplasm</keyword>
<comment type="function">
    <text evidence="12 13">Catalyzes the ATP-dependent phosphorylation of L-homoserine to L-homoserine phosphate.</text>
</comment>
<dbReference type="PANTHER" id="PTHR20861:SF1">
    <property type="entry name" value="HOMOSERINE KINASE"/>
    <property type="match status" value="1"/>
</dbReference>
<gene>
    <name evidence="13" type="primary">thrB</name>
    <name evidence="16" type="ORF">TSYNT_9287</name>
</gene>
<evidence type="ECO:0000256" key="11">
    <source>
        <dbReference type="ARBA" id="ARBA00049375"/>
    </source>
</evidence>
<evidence type="ECO:0000256" key="2">
    <source>
        <dbReference type="ARBA" id="ARBA00007370"/>
    </source>
</evidence>
<comment type="catalytic activity">
    <reaction evidence="11 13">
        <text>L-homoserine + ATP = O-phospho-L-homoserine + ADP + H(+)</text>
        <dbReference type="Rhea" id="RHEA:13985"/>
        <dbReference type="ChEBI" id="CHEBI:15378"/>
        <dbReference type="ChEBI" id="CHEBI:30616"/>
        <dbReference type="ChEBI" id="CHEBI:57476"/>
        <dbReference type="ChEBI" id="CHEBI:57590"/>
        <dbReference type="ChEBI" id="CHEBI:456216"/>
        <dbReference type="EC" id="2.7.1.39"/>
    </reaction>
</comment>
<keyword evidence="6 13" id="KW-0808">Transferase</keyword>
<reference evidence="16" key="1">
    <citation type="journal article" date="2016" name="Genome Announc.">
        <title>Draft Genome Sequence of the Syntrophic Lactate-Degrading Bacterium Tepidanaerobacter syntrophicus JLT.</title>
        <authorList>
            <person name="Matsuura N."/>
            <person name="Ohashi A."/>
            <person name="Tourlousse D.M."/>
            <person name="Sekiguchi Y."/>
        </authorList>
    </citation>
    <scope>NUCLEOTIDE SEQUENCE [LARGE SCALE GENOMIC DNA]</scope>
    <source>
        <strain evidence="16">JL</strain>
    </source>
</reference>
<evidence type="ECO:0000256" key="5">
    <source>
        <dbReference type="ARBA" id="ARBA00022605"/>
    </source>
</evidence>
<dbReference type="GO" id="GO:0005524">
    <property type="term" value="F:ATP binding"/>
    <property type="evidence" value="ECO:0007669"/>
    <property type="project" value="UniProtKB-UniRule"/>
</dbReference>
<dbReference type="SUPFAM" id="SSF55060">
    <property type="entry name" value="GHMP Kinase, C-terminal domain"/>
    <property type="match status" value="1"/>
</dbReference>
<keyword evidence="17" id="KW-1185">Reference proteome</keyword>
<dbReference type="PANTHER" id="PTHR20861">
    <property type="entry name" value="HOMOSERINE/4-DIPHOSPHOCYTIDYL-2-C-METHYL-D-ERYTHRITOL KINASE"/>
    <property type="match status" value="1"/>
</dbReference>
<evidence type="ECO:0000259" key="14">
    <source>
        <dbReference type="Pfam" id="PF00288"/>
    </source>
</evidence>
<dbReference type="PIRSF" id="PIRSF000676">
    <property type="entry name" value="Homoser_kin"/>
    <property type="match status" value="1"/>
</dbReference>
<evidence type="ECO:0000256" key="13">
    <source>
        <dbReference type="HAMAP-Rule" id="MF_00384"/>
    </source>
</evidence>
<evidence type="ECO:0000313" key="17">
    <source>
        <dbReference type="Proteomes" id="UP000062160"/>
    </source>
</evidence>
<dbReference type="AlphaFoldDB" id="A0A0U9HGP5"/>
<feature type="domain" description="GHMP kinase N-terminal" evidence="14">
    <location>
        <begin position="56"/>
        <end position="137"/>
    </location>
</feature>
<name>A0A0U9HGP5_9FIRM</name>
<dbReference type="GO" id="GO:0009088">
    <property type="term" value="P:threonine biosynthetic process"/>
    <property type="evidence" value="ECO:0007669"/>
    <property type="project" value="UniProtKB-UniRule"/>
</dbReference>
<comment type="pathway">
    <text evidence="1 13">Amino-acid biosynthesis; L-threonine biosynthesis; L-threonine from L-aspartate: step 4/5.</text>
</comment>
<evidence type="ECO:0000256" key="9">
    <source>
        <dbReference type="ARBA" id="ARBA00022777"/>
    </source>
</evidence>
<dbReference type="UniPathway" id="UPA00050">
    <property type="reaction ID" value="UER00064"/>
</dbReference>
<sequence>MIKIQVPATTANFGPGFDCLGASLGLYNYIEMGFSDEPIVEVRGEGKEEIPTDETNLVYQAGLKVLELAGVDKHLKIVLENNIPIARGLGSSAACIVGGLKAANRLVGDAFDNIELIRIATQMEGHPDNVVPATFGGFCLSMIHENRIIYKTFPMPFWLQFVVCIPEFELKTEDARKILPKEIKFQDAVFNIGRVAMLVAAMARGDFTDMDIFCQDRLHQPYRSRLIPGMDEILATVRSKGAYAGFLSGSGPSVVCLSLRERSDALGEHMVEIFSKNGIKSSYKVLSPDSTGARFL</sequence>
<dbReference type="Pfam" id="PF00288">
    <property type="entry name" value="GHMP_kinases_N"/>
    <property type="match status" value="1"/>
</dbReference>
<dbReference type="Gene3D" id="3.30.230.10">
    <property type="match status" value="1"/>
</dbReference>
<protein>
    <recommendedName>
        <fullName evidence="4 13">Homoserine kinase</fullName>
        <shortName evidence="13">HK</shortName>
        <shortName evidence="13">HSK</shortName>
        <ecNumber evidence="3 13">2.7.1.39</ecNumber>
    </recommendedName>
</protein>
<proteinExistence type="inferred from homology"/>
<comment type="subcellular location">
    <subcellularLocation>
        <location evidence="13">Cytoplasm</location>
    </subcellularLocation>
</comment>
<dbReference type="InterPro" id="IPR000870">
    <property type="entry name" value="Homoserine_kinase"/>
</dbReference>
<dbReference type="NCBIfam" id="NF002288">
    <property type="entry name" value="PRK01212.1-4"/>
    <property type="match status" value="1"/>
</dbReference>